<keyword evidence="2" id="KW-1185">Reference proteome</keyword>
<dbReference type="OrthoDB" id="9996999at2759"/>
<gene>
    <name evidence="1" type="ORF">B4U79_11263</name>
</gene>
<dbReference type="GO" id="GO:0071897">
    <property type="term" value="P:DNA biosynthetic process"/>
    <property type="evidence" value="ECO:0007669"/>
    <property type="project" value="UniProtKB-ARBA"/>
</dbReference>
<organism evidence="1 2">
    <name type="scientific">Dinothrombium tinctorium</name>
    <dbReference type="NCBI Taxonomy" id="1965070"/>
    <lineage>
        <taxon>Eukaryota</taxon>
        <taxon>Metazoa</taxon>
        <taxon>Ecdysozoa</taxon>
        <taxon>Arthropoda</taxon>
        <taxon>Chelicerata</taxon>
        <taxon>Arachnida</taxon>
        <taxon>Acari</taxon>
        <taxon>Acariformes</taxon>
        <taxon>Trombidiformes</taxon>
        <taxon>Prostigmata</taxon>
        <taxon>Anystina</taxon>
        <taxon>Parasitengona</taxon>
        <taxon>Trombidioidea</taxon>
        <taxon>Trombidiidae</taxon>
        <taxon>Dinothrombium</taxon>
    </lineage>
</organism>
<protein>
    <submittedName>
        <fullName evidence="1">Retrovirus-related Pol polyprotein from transposon-like protein</fullName>
    </submittedName>
</protein>
<dbReference type="InterPro" id="IPR050951">
    <property type="entry name" value="Retrovirus_Pol_polyprotein"/>
</dbReference>
<sequence length="128" mass="15164">DSLNKEETEKLKSLLEKYKDRFAFDKSQLGRTKLCKVTINTNDKPPFNLPPYRLPLFMRHEVQRQIEQMKTLNVIRDSKSPYSSPVLLVKKKDGSWRLVVDLRRLNKDVESEVYPFPNVEDWVLANRD</sequence>
<dbReference type="PANTHER" id="PTHR37984:SF5">
    <property type="entry name" value="PROTEIN NYNRIN-LIKE"/>
    <property type="match status" value="1"/>
</dbReference>
<evidence type="ECO:0000313" key="1">
    <source>
        <dbReference type="EMBL" id="RWR98688.1"/>
    </source>
</evidence>
<dbReference type="STRING" id="1965070.A0A3S3RCE2"/>
<dbReference type="PANTHER" id="PTHR37984">
    <property type="entry name" value="PROTEIN CBG26694"/>
    <property type="match status" value="1"/>
</dbReference>
<name>A0A3S3RCE2_9ACAR</name>
<dbReference type="InterPro" id="IPR043502">
    <property type="entry name" value="DNA/RNA_pol_sf"/>
</dbReference>
<dbReference type="Gene3D" id="3.10.10.10">
    <property type="entry name" value="HIV Type 1 Reverse Transcriptase, subunit A, domain 1"/>
    <property type="match status" value="1"/>
</dbReference>
<comment type="caution">
    <text evidence="1">The sequence shown here is derived from an EMBL/GenBank/DDBJ whole genome shotgun (WGS) entry which is preliminary data.</text>
</comment>
<evidence type="ECO:0000313" key="2">
    <source>
        <dbReference type="Proteomes" id="UP000285301"/>
    </source>
</evidence>
<proteinExistence type="predicted"/>
<reference evidence="1 2" key="1">
    <citation type="journal article" date="2018" name="Gigascience">
        <title>Genomes of trombidid mites reveal novel predicted allergens and laterally-transferred genes associated with secondary metabolism.</title>
        <authorList>
            <person name="Dong X."/>
            <person name="Chaisiri K."/>
            <person name="Xia D."/>
            <person name="Armstrong S.D."/>
            <person name="Fang Y."/>
            <person name="Donnelly M.J."/>
            <person name="Kadowaki T."/>
            <person name="McGarry J.W."/>
            <person name="Darby A.C."/>
            <person name="Makepeace B.L."/>
        </authorList>
    </citation>
    <scope>NUCLEOTIDE SEQUENCE [LARGE SCALE GENOMIC DNA]</scope>
    <source>
        <strain evidence="1">UoL-WK</strain>
    </source>
</reference>
<dbReference type="AlphaFoldDB" id="A0A3S3RCE2"/>
<accession>A0A3S3RCE2</accession>
<dbReference type="SUPFAM" id="SSF56672">
    <property type="entry name" value="DNA/RNA polymerases"/>
    <property type="match status" value="1"/>
</dbReference>
<feature type="non-terminal residue" evidence="1">
    <location>
        <position position="1"/>
    </location>
</feature>
<feature type="non-terminal residue" evidence="1">
    <location>
        <position position="128"/>
    </location>
</feature>
<dbReference type="Proteomes" id="UP000285301">
    <property type="component" value="Unassembled WGS sequence"/>
</dbReference>
<dbReference type="EMBL" id="NCKU01019718">
    <property type="protein sequence ID" value="RWR98688.1"/>
    <property type="molecule type" value="Genomic_DNA"/>
</dbReference>